<evidence type="ECO:0000256" key="6">
    <source>
        <dbReference type="ARBA" id="ARBA00022940"/>
    </source>
</evidence>
<feature type="signal peptide" evidence="9">
    <location>
        <begin position="1"/>
        <end position="22"/>
    </location>
</feature>
<dbReference type="GO" id="GO:0005576">
    <property type="term" value="C:extracellular region"/>
    <property type="evidence" value="ECO:0007669"/>
    <property type="project" value="UniProtKB-SubCell"/>
</dbReference>
<feature type="domain" description="Beta-defensin" evidence="10">
    <location>
        <begin position="26"/>
        <end position="55"/>
    </location>
</feature>
<dbReference type="GeneTree" id="ENSGT00530000064565"/>
<dbReference type="Ensembl" id="ENSBGRT00000028395.1">
    <property type="protein sequence ID" value="ENSBGRP00000024619.1"/>
    <property type="gene ID" value="ENSBGRG00000015474.1"/>
</dbReference>
<evidence type="ECO:0000256" key="9">
    <source>
        <dbReference type="RuleBase" id="RU231113"/>
    </source>
</evidence>
<evidence type="ECO:0000256" key="3">
    <source>
        <dbReference type="ARBA" id="ARBA00022525"/>
    </source>
</evidence>
<name>A0A8B9XM08_BOSMU</name>
<sequence>MRLLLLTFTVLVLLPQVTPAYGGRRRCWNNSGHCKKKCAADEVATAVCKNRQSCCVSRQGLVVFVKETITSSPSTNGWEEEAMDRIVSAASTSTYWE</sequence>
<dbReference type="Proteomes" id="UP000694520">
    <property type="component" value="Chromosome 12"/>
</dbReference>
<comment type="subcellular location">
    <subcellularLocation>
        <location evidence="1 9">Secreted</location>
    </subcellularLocation>
</comment>
<keyword evidence="4 9" id="KW-0929">Antimicrobial</keyword>
<feature type="chain" id="PRO_5044520075" description="Beta-defensin" evidence="9">
    <location>
        <begin position="23"/>
        <end position="97"/>
    </location>
</feature>
<protein>
    <recommendedName>
        <fullName evidence="9">Beta-defensin</fullName>
    </recommendedName>
</protein>
<accession>A0A8B9XM08</accession>
<keyword evidence="7 9" id="KW-0044">Antibiotic</keyword>
<keyword evidence="8" id="KW-1015">Disulfide bond</keyword>
<evidence type="ECO:0000256" key="7">
    <source>
        <dbReference type="ARBA" id="ARBA00023022"/>
    </source>
</evidence>
<organism evidence="11 12">
    <name type="scientific">Bos mutus grunniens</name>
    <name type="common">Wild yak</name>
    <name type="synonym">Bos grunniens</name>
    <dbReference type="NCBI Taxonomy" id="30521"/>
    <lineage>
        <taxon>Eukaryota</taxon>
        <taxon>Metazoa</taxon>
        <taxon>Chordata</taxon>
        <taxon>Craniata</taxon>
        <taxon>Vertebrata</taxon>
        <taxon>Euteleostomi</taxon>
        <taxon>Mammalia</taxon>
        <taxon>Eutheria</taxon>
        <taxon>Laurasiatheria</taxon>
        <taxon>Artiodactyla</taxon>
        <taxon>Ruminantia</taxon>
        <taxon>Pecora</taxon>
        <taxon>Bovidae</taxon>
        <taxon>Bovinae</taxon>
        <taxon>Bos</taxon>
    </lineage>
</organism>
<dbReference type="PANTHER" id="PTHR15001">
    <property type="entry name" value="BETA-DEFENSIN 123-RELATED"/>
    <property type="match status" value="1"/>
</dbReference>
<keyword evidence="6 9" id="KW-0211">Defensin</keyword>
<evidence type="ECO:0000256" key="5">
    <source>
        <dbReference type="ARBA" id="ARBA00022729"/>
    </source>
</evidence>
<comment type="similarity">
    <text evidence="2 9">Belongs to the beta-defensin family.</text>
</comment>
<dbReference type="GO" id="GO:0042742">
    <property type="term" value="P:defense response to bacterium"/>
    <property type="evidence" value="ECO:0007669"/>
    <property type="project" value="UniProtKB-UniRule"/>
</dbReference>
<evidence type="ECO:0000313" key="11">
    <source>
        <dbReference type="Ensembl" id="ENSBGRP00000024619.1"/>
    </source>
</evidence>
<dbReference type="Gene3D" id="3.10.360.10">
    <property type="entry name" value="Antimicrobial Peptide, Beta-defensin 2, Chain A"/>
    <property type="match status" value="1"/>
</dbReference>
<keyword evidence="12" id="KW-1185">Reference proteome</keyword>
<dbReference type="InterPro" id="IPR050544">
    <property type="entry name" value="Beta-defensin"/>
</dbReference>
<evidence type="ECO:0000256" key="8">
    <source>
        <dbReference type="ARBA" id="ARBA00023157"/>
    </source>
</evidence>
<dbReference type="AlphaFoldDB" id="A0A8B9XM08"/>
<keyword evidence="5 9" id="KW-0732">Signal</keyword>
<proteinExistence type="inferred from homology"/>
<dbReference type="GO" id="GO:0045087">
    <property type="term" value="P:innate immune response"/>
    <property type="evidence" value="ECO:0007669"/>
    <property type="project" value="InterPro"/>
</dbReference>
<dbReference type="InterPro" id="IPR025933">
    <property type="entry name" value="Beta_defensin_dom"/>
</dbReference>
<keyword evidence="3 9" id="KW-0964">Secreted</keyword>
<evidence type="ECO:0000259" key="10">
    <source>
        <dbReference type="Pfam" id="PF13841"/>
    </source>
</evidence>
<dbReference type="Ensembl" id="ENSBGRT00000028447.1">
    <property type="protein sequence ID" value="ENSBGRP00000024661.1"/>
    <property type="gene ID" value="ENSBGRG00000015474.1"/>
</dbReference>
<reference evidence="11" key="1">
    <citation type="submission" date="2019-05" db="EMBL/GenBank/DDBJ databases">
        <authorList>
            <person name="Zhang S."/>
            <person name="Liu J."/>
        </authorList>
    </citation>
    <scope>NUCLEOTIDE SEQUENCE [LARGE SCALE GENOMIC DNA]</scope>
</reference>
<dbReference type="PANTHER" id="PTHR15001:SF7">
    <property type="entry name" value="DEFENSIN BETA 118"/>
    <property type="match status" value="1"/>
</dbReference>
<evidence type="ECO:0000256" key="2">
    <source>
        <dbReference type="ARBA" id="ARBA00007371"/>
    </source>
</evidence>
<evidence type="ECO:0000256" key="4">
    <source>
        <dbReference type="ARBA" id="ARBA00022529"/>
    </source>
</evidence>
<dbReference type="Pfam" id="PF13841">
    <property type="entry name" value="Defensin_beta_2"/>
    <property type="match status" value="1"/>
</dbReference>
<evidence type="ECO:0000313" key="12">
    <source>
        <dbReference type="Proteomes" id="UP000694520"/>
    </source>
</evidence>
<evidence type="ECO:0000256" key="1">
    <source>
        <dbReference type="ARBA" id="ARBA00004613"/>
    </source>
</evidence>
<comment type="function">
    <text evidence="9">Has antibacterial activity.</text>
</comment>
<reference evidence="11" key="2">
    <citation type="submission" date="2025-05" db="UniProtKB">
        <authorList>
            <consortium name="Ensembl"/>
        </authorList>
    </citation>
    <scope>IDENTIFICATION</scope>
</reference>